<keyword evidence="2" id="KW-1185">Reference proteome</keyword>
<feature type="non-terminal residue" evidence="1">
    <location>
        <position position="1"/>
    </location>
</feature>
<name>A0ABW6Y3T5_9ACTN</name>
<evidence type="ECO:0000313" key="2">
    <source>
        <dbReference type="Proteomes" id="UP001602370"/>
    </source>
</evidence>
<comment type="caution">
    <text evidence="1">The sequence shown here is derived from an EMBL/GenBank/DDBJ whole genome shotgun (WGS) entry which is preliminary data.</text>
</comment>
<dbReference type="RefSeq" id="WP_245234753.1">
    <property type="nucleotide sequence ID" value="NZ_JBIBDZ010000039.1"/>
</dbReference>
<dbReference type="EMBL" id="JBIBDZ010000039">
    <property type="protein sequence ID" value="MFF5924435.1"/>
    <property type="molecule type" value="Genomic_DNA"/>
</dbReference>
<evidence type="ECO:0000313" key="1">
    <source>
        <dbReference type="EMBL" id="MFF5924435.1"/>
    </source>
</evidence>
<reference evidence="1 2" key="1">
    <citation type="submission" date="2024-10" db="EMBL/GenBank/DDBJ databases">
        <title>The Natural Products Discovery Center: Release of the First 8490 Sequenced Strains for Exploring Actinobacteria Biosynthetic Diversity.</title>
        <authorList>
            <person name="Kalkreuter E."/>
            <person name="Kautsar S.A."/>
            <person name="Yang D."/>
            <person name="Bader C.D."/>
            <person name="Teijaro C.N."/>
            <person name="Fluegel L."/>
            <person name="Davis C.M."/>
            <person name="Simpson J.R."/>
            <person name="Lauterbach L."/>
            <person name="Steele A.D."/>
            <person name="Gui C."/>
            <person name="Meng S."/>
            <person name="Li G."/>
            <person name="Viehrig K."/>
            <person name="Ye F."/>
            <person name="Su P."/>
            <person name="Kiefer A.F."/>
            <person name="Nichols A."/>
            <person name="Cepeda A.J."/>
            <person name="Yan W."/>
            <person name="Fan B."/>
            <person name="Jiang Y."/>
            <person name="Adhikari A."/>
            <person name="Zheng C.-J."/>
            <person name="Schuster L."/>
            <person name="Cowan T.M."/>
            <person name="Smanski M.J."/>
            <person name="Chevrette M.G."/>
            <person name="De Carvalho L.P.S."/>
            <person name="Shen B."/>
        </authorList>
    </citation>
    <scope>NUCLEOTIDE SEQUENCE [LARGE SCALE GENOMIC DNA]</scope>
    <source>
        <strain evidence="1 2">NPDC012605</strain>
    </source>
</reference>
<dbReference type="Pfam" id="PF10898">
    <property type="entry name" value="DUF2716"/>
    <property type="match status" value="1"/>
</dbReference>
<organism evidence="1 2">
    <name type="scientific">Streptomyces flavochromogenes</name>
    <dbReference type="NCBI Taxonomy" id="68199"/>
    <lineage>
        <taxon>Bacteria</taxon>
        <taxon>Bacillati</taxon>
        <taxon>Actinomycetota</taxon>
        <taxon>Actinomycetes</taxon>
        <taxon>Kitasatosporales</taxon>
        <taxon>Streptomycetaceae</taxon>
        <taxon>Streptomyces</taxon>
    </lineage>
</organism>
<protein>
    <submittedName>
        <fullName evidence="1">DUF2716 domain-containing protein</fullName>
    </submittedName>
</protein>
<sequence length="195" mass="21630">GSVRTSVNDLSAPSLLAGRYDRRVMDEPVIELSDAEERRIWDRFNEKFSFQPSMSPSKWPAIKEPGASVTWSLATLPDEPDYERLDRLVAVVEQGLSSCVGPSGTLFALDWQHPSYRFVPQEVGGPGQPAWPLSPYPDGDYFIFLAEDFRFGSFGHPWEESLCLFGEELLDVAATEVDKVLGPPIRRSGKAVGPA</sequence>
<dbReference type="Proteomes" id="UP001602370">
    <property type="component" value="Unassembled WGS sequence"/>
</dbReference>
<dbReference type="InterPro" id="IPR020323">
    <property type="entry name" value="DUF2716"/>
</dbReference>
<proteinExistence type="predicted"/>
<accession>A0ABW6Y3T5</accession>
<gene>
    <name evidence="1" type="ORF">ACFY8C_40240</name>
</gene>